<dbReference type="AlphaFoldDB" id="A0A501XMS5"/>
<protein>
    <submittedName>
        <fullName evidence="6">Flagellar protein FliS</fullName>
    </submittedName>
</protein>
<evidence type="ECO:0000256" key="5">
    <source>
        <dbReference type="ARBA" id="ARBA00023186"/>
    </source>
</evidence>
<keyword evidence="7" id="KW-1185">Reference proteome</keyword>
<dbReference type="GO" id="GO:0044780">
    <property type="term" value="P:bacterial-type flagellum assembly"/>
    <property type="evidence" value="ECO:0007669"/>
    <property type="project" value="InterPro"/>
</dbReference>
<dbReference type="CDD" id="cd16098">
    <property type="entry name" value="FliS"/>
    <property type="match status" value="1"/>
</dbReference>
<dbReference type="PANTHER" id="PTHR34773">
    <property type="entry name" value="FLAGELLAR SECRETION CHAPERONE FLIS"/>
    <property type="match status" value="1"/>
</dbReference>
<sequence length="146" mass="15456">MLDTLARPNTATRPTAVSPNSGLQSYGLIALDARVAGASPHQLVAMLYQRLESLLRDAHEAARFGNSARRLRATERALTIVEGLDTTLDTARGGDVAAALHDVYGLLRNRLLDGRADGLGEALASVGEIRAAWVEMAAQLRGAPAN</sequence>
<dbReference type="EMBL" id="VFSU01000021">
    <property type="protein sequence ID" value="TPE61759.1"/>
    <property type="molecule type" value="Genomic_DNA"/>
</dbReference>
<dbReference type="InterPro" id="IPR036584">
    <property type="entry name" value="FliS_sf"/>
</dbReference>
<dbReference type="OrthoDB" id="7355300at2"/>
<dbReference type="Proteomes" id="UP000319897">
    <property type="component" value="Unassembled WGS sequence"/>
</dbReference>
<dbReference type="Gene3D" id="1.20.120.340">
    <property type="entry name" value="Flagellar protein FliS"/>
    <property type="match status" value="1"/>
</dbReference>
<evidence type="ECO:0000256" key="2">
    <source>
        <dbReference type="ARBA" id="ARBA00008787"/>
    </source>
</evidence>
<evidence type="ECO:0000256" key="1">
    <source>
        <dbReference type="ARBA" id="ARBA00004514"/>
    </source>
</evidence>
<accession>A0A501XMS5</accession>
<keyword evidence="6" id="KW-0282">Flagellum</keyword>
<dbReference type="RefSeq" id="WP_140927818.1">
    <property type="nucleotide sequence ID" value="NZ_VFSU01000021.1"/>
</dbReference>
<keyword evidence="4" id="KW-1005">Bacterial flagellum biogenesis</keyword>
<reference evidence="6 7" key="1">
    <citation type="submission" date="2019-06" db="EMBL/GenBank/DDBJ databases">
        <authorList>
            <person name="Lee I."/>
            <person name="Jang G.I."/>
            <person name="Hwang C.Y."/>
        </authorList>
    </citation>
    <scope>NUCLEOTIDE SEQUENCE [LARGE SCALE GENOMIC DNA]</scope>
    <source>
        <strain evidence="6 7">PAMC 28131</strain>
    </source>
</reference>
<proteinExistence type="inferred from homology"/>
<organism evidence="6 7">
    <name type="scientific">Sandaracinobacter neustonicus</name>
    <dbReference type="NCBI Taxonomy" id="1715348"/>
    <lineage>
        <taxon>Bacteria</taxon>
        <taxon>Pseudomonadati</taxon>
        <taxon>Pseudomonadota</taxon>
        <taxon>Alphaproteobacteria</taxon>
        <taxon>Sphingomonadales</taxon>
        <taxon>Sphingosinicellaceae</taxon>
        <taxon>Sandaracinobacter</taxon>
    </lineage>
</organism>
<comment type="caution">
    <text evidence="6">The sequence shown here is derived from an EMBL/GenBank/DDBJ whole genome shotgun (WGS) entry which is preliminary data.</text>
</comment>
<comment type="subcellular location">
    <subcellularLocation>
        <location evidence="1">Cytoplasm</location>
        <location evidence="1">Cytosol</location>
    </subcellularLocation>
</comment>
<dbReference type="PANTHER" id="PTHR34773:SF1">
    <property type="entry name" value="FLAGELLAR SECRETION CHAPERONE FLIS"/>
    <property type="match status" value="1"/>
</dbReference>
<dbReference type="GO" id="GO:0005829">
    <property type="term" value="C:cytosol"/>
    <property type="evidence" value="ECO:0007669"/>
    <property type="project" value="UniProtKB-SubCell"/>
</dbReference>
<dbReference type="SUPFAM" id="SSF101116">
    <property type="entry name" value="Flagellar export chaperone FliS"/>
    <property type="match status" value="1"/>
</dbReference>
<keyword evidence="6" id="KW-0966">Cell projection</keyword>
<keyword evidence="5" id="KW-0143">Chaperone</keyword>
<evidence type="ECO:0000313" key="6">
    <source>
        <dbReference type="EMBL" id="TPE61759.1"/>
    </source>
</evidence>
<evidence type="ECO:0000313" key="7">
    <source>
        <dbReference type="Proteomes" id="UP000319897"/>
    </source>
</evidence>
<keyword evidence="6" id="KW-0969">Cilium</keyword>
<keyword evidence="3" id="KW-0963">Cytoplasm</keyword>
<dbReference type="Pfam" id="PF02561">
    <property type="entry name" value="FliS"/>
    <property type="match status" value="1"/>
</dbReference>
<dbReference type="InterPro" id="IPR003713">
    <property type="entry name" value="FliS"/>
</dbReference>
<comment type="similarity">
    <text evidence="2">Belongs to the FliS family.</text>
</comment>
<evidence type="ECO:0000256" key="3">
    <source>
        <dbReference type="ARBA" id="ARBA00022490"/>
    </source>
</evidence>
<name>A0A501XMS5_9SPHN</name>
<gene>
    <name evidence="6" type="ORF">FJQ54_07610</name>
</gene>
<dbReference type="GO" id="GO:0071973">
    <property type="term" value="P:bacterial-type flagellum-dependent cell motility"/>
    <property type="evidence" value="ECO:0007669"/>
    <property type="project" value="TreeGrafter"/>
</dbReference>
<evidence type="ECO:0000256" key="4">
    <source>
        <dbReference type="ARBA" id="ARBA00022795"/>
    </source>
</evidence>